<reference evidence="2 3" key="1">
    <citation type="journal article" date="2021" name="MBio">
        <title>Poor Competitiveness of Bradyrhizobium in Pigeon Pea Root Colonization in Indian Soils.</title>
        <authorList>
            <person name="Chalasani D."/>
            <person name="Basu A."/>
            <person name="Pullabhotla S.V.S.R.N."/>
            <person name="Jorrin B."/>
            <person name="Neal A.L."/>
            <person name="Poole P.S."/>
            <person name="Podile A.R."/>
            <person name="Tkacz A."/>
        </authorList>
    </citation>
    <scope>NUCLEOTIDE SEQUENCE [LARGE SCALE GENOMIC DNA]</scope>
    <source>
        <strain evidence="2 3">HU14</strain>
    </source>
</reference>
<name>A0ABS7HQX4_9MICO</name>
<evidence type="ECO:0000313" key="2">
    <source>
        <dbReference type="EMBL" id="MBW9094298.1"/>
    </source>
</evidence>
<keyword evidence="3" id="KW-1185">Reference proteome</keyword>
<keyword evidence="1" id="KW-0732">Signal</keyword>
<sequence length="164" mass="16343">MPRKFLVLLTALVAIGSGMLAAAPASAATDELQDEVDAVIAEFGGTQTAPNEVSWDDGAVVLTIAPDDAASRFGFSGATAFSVGSCPSGAFCAYSGTSYTGSRLTFSACTTGNSVAALGTVRSLANSRGYGTVRAYDGWATVATLGPNTGAASVPAGIDKLNCS</sequence>
<evidence type="ECO:0000256" key="1">
    <source>
        <dbReference type="SAM" id="SignalP"/>
    </source>
</evidence>
<gene>
    <name evidence="2" type="ORF">JNB62_11440</name>
</gene>
<dbReference type="EMBL" id="JAEUAW010000007">
    <property type="protein sequence ID" value="MBW9094298.1"/>
    <property type="molecule type" value="Genomic_DNA"/>
</dbReference>
<accession>A0ABS7HQX4</accession>
<protein>
    <submittedName>
        <fullName evidence="2">Peptidase inhibitor family I36 protein</fullName>
    </submittedName>
</protein>
<dbReference type="RefSeq" id="WP_220301000.1">
    <property type="nucleotide sequence ID" value="NZ_JAEUAW010000007.1"/>
</dbReference>
<proteinExistence type="predicted"/>
<comment type="caution">
    <text evidence="2">The sequence shown here is derived from an EMBL/GenBank/DDBJ whole genome shotgun (WGS) entry which is preliminary data.</text>
</comment>
<organism evidence="2 3">
    <name type="scientific">Microbacterium jejuense</name>
    <dbReference type="NCBI Taxonomy" id="1263637"/>
    <lineage>
        <taxon>Bacteria</taxon>
        <taxon>Bacillati</taxon>
        <taxon>Actinomycetota</taxon>
        <taxon>Actinomycetes</taxon>
        <taxon>Micrococcales</taxon>
        <taxon>Microbacteriaceae</taxon>
        <taxon>Microbacterium</taxon>
    </lineage>
</organism>
<feature type="chain" id="PRO_5045843285" evidence="1">
    <location>
        <begin position="28"/>
        <end position="164"/>
    </location>
</feature>
<dbReference type="Pfam" id="PF03995">
    <property type="entry name" value="Inhibitor_I36"/>
    <property type="match status" value="1"/>
</dbReference>
<feature type="signal peptide" evidence="1">
    <location>
        <begin position="1"/>
        <end position="27"/>
    </location>
</feature>
<dbReference type="Proteomes" id="UP001196843">
    <property type="component" value="Unassembled WGS sequence"/>
</dbReference>
<evidence type="ECO:0000313" key="3">
    <source>
        <dbReference type="Proteomes" id="UP001196843"/>
    </source>
</evidence>